<dbReference type="KEGG" id="ccro:CMC5_075280"/>
<keyword evidence="2" id="KW-1185">Reference proteome</keyword>
<dbReference type="InterPro" id="IPR019587">
    <property type="entry name" value="Polyketide_cyclase/dehydratase"/>
</dbReference>
<dbReference type="Gene3D" id="3.30.530.20">
    <property type="match status" value="1"/>
</dbReference>
<name>A0A0K1ER24_CHOCO</name>
<dbReference type="InterPro" id="IPR023393">
    <property type="entry name" value="START-like_dom_sf"/>
</dbReference>
<dbReference type="Pfam" id="PF10604">
    <property type="entry name" value="Polyketide_cyc2"/>
    <property type="match status" value="1"/>
</dbReference>
<dbReference type="SUPFAM" id="SSF55961">
    <property type="entry name" value="Bet v1-like"/>
    <property type="match status" value="1"/>
</dbReference>
<dbReference type="AlphaFoldDB" id="A0A0K1ER24"/>
<protein>
    <submittedName>
        <fullName evidence="1">Oligoketide cyclase</fullName>
    </submittedName>
</protein>
<evidence type="ECO:0000313" key="2">
    <source>
        <dbReference type="Proteomes" id="UP000067626"/>
    </source>
</evidence>
<dbReference type="RefSeq" id="WP_050434786.1">
    <property type="nucleotide sequence ID" value="NZ_CP012159.1"/>
</dbReference>
<dbReference type="EMBL" id="CP012159">
    <property type="protein sequence ID" value="AKT43296.1"/>
    <property type="molecule type" value="Genomic_DNA"/>
</dbReference>
<accession>A0A0K1ER24</accession>
<evidence type="ECO:0000313" key="1">
    <source>
        <dbReference type="EMBL" id="AKT43296.1"/>
    </source>
</evidence>
<reference evidence="1 2" key="1">
    <citation type="submission" date="2015-07" db="EMBL/GenBank/DDBJ databases">
        <title>Genome analysis of myxobacterium Chondromyces crocatus Cm c5 reveals a high potential for natural compound synthesis and the genetic basis for the loss of fruiting body formation.</title>
        <authorList>
            <person name="Zaburannyi N."/>
            <person name="Bunk B."/>
            <person name="Maier J."/>
            <person name="Overmann J."/>
            <person name="Mueller R."/>
        </authorList>
    </citation>
    <scope>NUCLEOTIDE SEQUENCE [LARGE SCALE GENOMIC DNA]</scope>
    <source>
        <strain evidence="1 2">Cm c5</strain>
    </source>
</reference>
<dbReference type="Proteomes" id="UP000067626">
    <property type="component" value="Chromosome"/>
</dbReference>
<gene>
    <name evidence="1" type="ORF">CMC5_075280</name>
</gene>
<dbReference type="STRING" id="52.CMC5_075280"/>
<dbReference type="OrthoDB" id="197829at2"/>
<organism evidence="1 2">
    <name type="scientific">Chondromyces crocatus</name>
    <dbReference type="NCBI Taxonomy" id="52"/>
    <lineage>
        <taxon>Bacteria</taxon>
        <taxon>Pseudomonadati</taxon>
        <taxon>Myxococcota</taxon>
        <taxon>Polyangia</taxon>
        <taxon>Polyangiales</taxon>
        <taxon>Polyangiaceae</taxon>
        <taxon>Chondromyces</taxon>
    </lineage>
</organism>
<sequence length="161" mass="18583">MSTIQTSVEIEAPIAPLFDLMQDYGLRLEWDPFLRSMRFQDGAPEAAVGVRVWVRAHNGLSMEVEYITLRPPEQVAVNMVRGPAIFRQFSGAWVLKPVTETRTRVTFRYHFALRPEILSPLLDPVARWVMTRDMEQRMAALKKSAETTDILRRLPERPSRS</sequence>
<dbReference type="CDD" id="cd07812">
    <property type="entry name" value="SRPBCC"/>
    <property type="match status" value="1"/>
</dbReference>
<proteinExistence type="predicted"/>